<sequence>MTVTVCPGRRVPADRLKYSQAADVDADQRTSAVPDAVRVIRVVSPSLAALTASCPAP</sequence>
<keyword evidence="2" id="KW-1185">Reference proteome</keyword>
<protein>
    <submittedName>
        <fullName evidence="1">Uncharacterized protein</fullName>
    </submittedName>
</protein>
<dbReference type="AlphaFoldDB" id="A0A919EW25"/>
<evidence type="ECO:0000313" key="2">
    <source>
        <dbReference type="Proteomes" id="UP000619355"/>
    </source>
</evidence>
<comment type="caution">
    <text evidence="1">The sequence shown here is derived from an EMBL/GenBank/DDBJ whole genome shotgun (WGS) entry which is preliminary data.</text>
</comment>
<gene>
    <name evidence="1" type="ORF">GCM10018980_32760</name>
</gene>
<organism evidence="1 2">
    <name type="scientific">Streptomyces capoamus</name>
    <dbReference type="NCBI Taxonomy" id="68183"/>
    <lineage>
        <taxon>Bacteria</taxon>
        <taxon>Bacillati</taxon>
        <taxon>Actinomycetota</taxon>
        <taxon>Actinomycetes</taxon>
        <taxon>Kitasatosporales</taxon>
        <taxon>Streptomycetaceae</taxon>
        <taxon>Streptomyces</taxon>
    </lineage>
</organism>
<reference evidence="2" key="1">
    <citation type="journal article" date="2019" name="Int. J. Syst. Evol. Microbiol.">
        <title>The Global Catalogue of Microorganisms (GCM) 10K type strain sequencing project: providing services to taxonomists for standard genome sequencing and annotation.</title>
        <authorList>
            <consortium name="The Broad Institute Genomics Platform"/>
            <consortium name="The Broad Institute Genome Sequencing Center for Infectious Disease"/>
            <person name="Wu L."/>
            <person name="Ma J."/>
        </authorList>
    </citation>
    <scope>NUCLEOTIDE SEQUENCE [LARGE SCALE GENOMIC DNA]</scope>
    <source>
        <strain evidence="2">JCM 4253</strain>
    </source>
</reference>
<dbReference type="Proteomes" id="UP000619355">
    <property type="component" value="Unassembled WGS sequence"/>
</dbReference>
<dbReference type="EMBL" id="BNBF01000008">
    <property type="protein sequence ID" value="GHG50627.1"/>
    <property type="molecule type" value="Genomic_DNA"/>
</dbReference>
<proteinExistence type="predicted"/>
<evidence type="ECO:0000313" key="1">
    <source>
        <dbReference type="EMBL" id="GHG50627.1"/>
    </source>
</evidence>
<name>A0A919EW25_9ACTN</name>
<accession>A0A919EW25</accession>